<reference evidence="2 4" key="1">
    <citation type="journal article" date="2008" name="Science">
        <title>The Physcomitrella genome reveals evolutionary insights into the conquest of land by plants.</title>
        <authorList>
            <person name="Rensing S."/>
            <person name="Lang D."/>
            <person name="Zimmer A."/>
            <person name="Terry A."/>
            <person name="Salamov A."/>
            <person name="Shapiro H."/>
            <person name="Nishiyama T."/>
            <person name="Perroud P.-F."/>
            <person name="Lindquist E."/>
            <person name="Kamisugi Y."/>
            <person name="Tanahashi T."/>
            <person name="Sakakibara K."/>
            <person name="Fujita T."/>
            <person name="Oishi K."/>
            <person name="Shin-I T."/>
            <person name="Kuroki Y."/>
            <person name="Toyoda A."/>
            <person name="Suzuki Y."/>
            <person name="Hashimoto A."/>
            <person name="Yamaguchi K."/>
            <person name="Sugano A."/>
            <person name="Kohara Y."/>
            <person name="Fujiyama A."/>
            <person name="Anterola A."/>
            <person name="Aoki S."/>
            <person name="Ashton N."/>
            <person name="Barbazuk W.B."/>
            <person name="Barker E."/>
            <person name="Bennetzen J."/>
            <person name="Bezanilla M."/>
            <person name="Blankenship R."/>
            <person name="Cho S.H."/>
            <person name="Dutcher S."/>
            <person name="Estelle M."/>
            <person name="Fawcett J.A."/>
            <person name="Gundlach H."/>
            <person name="Hanada K."/>
            <person name="Heyl A."/>
            <person name="Hicks K.A."/>
            <person name="Hugh J."/>
            <person name="Lohr M."/>
            <person name="Mayer K."/>
            <person name="Melkozernov A."/>
            <person name="Murata T."/>
            <person name="Nelson D."/>
            <person name="Pils B."/>
            <person name="Prigge M."/>
            <person name="Reiss B."/>
            <person name="Renner T."/>
            <person name="Rombauts S."/>
            <person name="Rushton P."/>
            <person name="Sanderfoot A."/>
            <person name="Schween G."/>
            <person name="Shiu S.-H."/>
            <person name="Stueber K."/>
            <person name="Theodoulou F.L."/>
            <person name="Tu H."/>
            <person name="Van de Peer Y."/>
            <person name="Verrier P.J."/>
            <person name="Waters E."/>
            <person name="Wood A."/>
            <person name="Yang L."/>
            <person name="Cove D."/>
            <person name="Cuming A."/>
            <person name="Hasebe M."/>
            <person name="Lucas S."/>
            <person name="Mishler D.B."/>
            <person name="Reski R."/>
            <person name="Grigoriev I."/>
            <person name="Quatrano R.S."/>
            <person name="Boore J.L."/>
        </authorList>
    </citation>
    <scope>NUCLEOTIDE SEQUENCE [LARGE SCALE GENOMIC DNA]</scope>
    <source>
        <strain evidence="3 4">cv. Gransden 2004</strain>
    </source>
</reference>
<evidence type="ECO:0000313" key="4">
    <source>
        <dbReference type="Proteomes" id="UP000006727"/>
    </source>
</evidence>
<dbReference type="InParanoid" id="A0A2K1KT18"/>
<proteinExistence type="predicted"/>
<dbReference type="AlphaFoldDB" id="A0A2K1KT18"/>
<dbReference type="Proteomes" id="UP000006727">
    <property type="component" value="Chromosome 3"/>
</dbReference>
<keyword evidence="1" id="KW-1133">Transmembrane helix</keyword>
<accession>A0A2K1KT18</accession>
<name>A0A2K1KT18_PHYPA</name>
<evidence type="ECO:0000313" key="2">
    <source>
        <dbReference type="EMBL" id="PNR56910.1"/>
    </source>
</evidence>
<dbReference type="Gramene" id="Pp3c3_2349V3.1">
    <property type="protein sequence ID" value="Pp3c3_2349V3.1"/>
    <property type="gene ID" value="Pp3c3_2349"/>
</dbReference>
<sequence>MSFELPCSPHSLQKLINYNFLLWLRNLDSWQQLQLKAASLRIHGQRFPWVTLRLIGFMFSLPLIYRLLWHNQMPRISRHAFVYMIRTCKNTHLVTP</sequence>
<keyword evidence="1" id="KW-0812">Transmembrane</keyword>
<reference evidence="3" key="3">
    <citation type="submission" date="2020-12" db="UniProtKB">
        <authorList>
            <consortium name="EnsemblPlants"/>
        </authorList>
    </citation>
    <scope>IDENTIFICATION</scope>
</reference>
<organism evidence="2">
    <name type="scientific">Physcomitrium patens</name>
    <name type="common">Spreading-leaved earth moss</name>
    <name type="synonym">Physcomitrella patens</name>
    <dbReference type="NCBI Taxonomy" id="3218"/>
    <lineage>
        <taxon>Eukaryota</taxon>
        <taxon>Viridiplantae</taxon>
        <taxon>Streptophyta</taxon>
        <taxon>Embryophyta</taxon>
        <taxon>Bryophyta</taxon>
        <taxon>Bryophytina</taxon>
        <taxon>Bryopsida</taxon>
        <taxon>Funariidae</taxon>
        <taxon>Funariales</taxon>
        <taxon>Funariaceae</taxon>
        <taxon>Physcomitrium</taxon>
    </lineage>
</organism>
<reference evidence="2 4" key="2">
    <citation type="journal article" date="2018" name="Plant J.">
        <title>The Physcomitrella patens chromosome-scale assembly reveals moss genome structure and evolution.</title>
        <authorList>
            <person name="Lang D."/>
            <person name="Ullrich K.K."/>
            <person name="Murat F."/>
            <person name="Fuchs J."/>
            <person name="Jenkins J."/>
            <person name="Haas F.B."/>
            <person name="Piednoel M."/>
            <person name="Gundlach H."/>
            <person name="Van Bel M."/>
            <person name="Meyberg R."/>
            <person name="Vives C."/>
            <person name="Morata J."/>
            <person name="Symeonidi A."/>
            <person name="Hiss M."/>
            <person name="Muchero W."/>
            <person name="Kamisugi Y."/>
            <person name="Saleh O."/>
            <person name="Blanc G."/>
            <person name="Decker E.L."/>
            <person name="van Gessel N."/>
            <person name="Grimwood J."/>
            <person name="Hayes R.D."/>
            <person name="Graham S.W."/>
            <person name="Gunter L.E."/>
            <person name="McDaniel S.F."/>
            <person name="Hoernstein S.N.W."/>
            <person name="Larsson A."/>
            <person name="Li F.W."/>
            <person name="Perroud P.F."/>
            <person name="Phillips J."/>
            <person name="Ranjan P."/>
            <person name="Rokshar D.S."/>
            <person name="Rothfels C.J."/>
            <person name="Schneider L."/>
            <person name="Shu S."/>
            <person name="Stevenson D.W."/>
            <person name="Thummler F."/>
            <person name="Tillich M."/>
            <person name="Villarreal Aguilar J.C."/>
            <person name="Widiez T."/>
            <person name="Wong G.K."/>
            <person name="Wymore A."/>
            <person name="Zhang Y."/>
            <person name="Zimmer A.D."/>
            <person name="Quatrano R.S."/>
            <person name="Mayer K.F.X."/>
            <person name="Goodstein D."/>
            <person name="Casacuberta J.M."/>
            <person name="Vandepoele K."/>
            <person name="Reski R."/>
            <person name="Cuming A.C."/>
            <person name="Tuskan G.A."/>
            <person name="Maumus F."/>
            <person name="Salse J."/>
            <person name="Schmutz J."/>
            <person name="Rensing S.A."/>
        </authorList>
    </citation>
    <scope>NUCLEOTIDE SEQUENCE [LARGE SCALE GENOMIC DNA]</scope>
    <source>
        <strain evidence="3 4">cv. Gransden 2004</strain>
    </source>
</reference>
<gene>
    <name evidence="2" type="ORF">PHYPA_003902</name>
</gene>
<keyword evidence="1" id="KW-0472">Membrane</keyword>
<keyword evidence="4" id="KW-1185">Reference proteome</keyword>
<evidence type="ECO:0000256" key="1">
    <source>
        <dbReference type="SAM" id="Phobius"/>
    </source>
</evidence>
<dbReference type="EMBL" id="ABEU02000003">
    <property type="protein sequence ID" value="PNR56910.1"/>
    <property type="molecule type" value="Genomic_DNA"/>
</dbReference>
<dbReference type="EnsemblPlants" id="Pp3c3_2349V3.1">
    <property type="protein sequence ID" value="Pp3c3_2349V3.1"/>
    <property type="gene ID" value="Pp3c3_2349"/>
</dbReference>
<feature type="transmembrane region" description="Helical" evidence="1">
    <location>
        <begin position="50"/>
        <end position="69"/>
    </location>
</feature>
<protein>
    <submittedName>
        <fullName evidence="2 3">Uncharacterized protein</fullName>
    </submittedName>
</protein>
<evidence type="ECO:0000313" key="3">
    <source>
        <dbReference type="EnsemblPlants" id="Pp3c3_2349V3.1"/>
    </source>
</evidence>